<name>A0AAD3P360_NEPGR</name>
<keyword evidence="2" id="KW-1185">Reference proteome</keyword>
<evidence type="ECO:0000313" key="2">
    <source>
        <dbReference type="Proteomes" id="UP001279734"/>
    </source>
</evidence>
<reference evidence="1" key="1">
    <citation type="submission" date="2023-05" db="EMBL/GenBank/DDBJ databases">
        <title>Nepenthes gracilis genome sequencing.</title>
        <authorList>
            <person name="Fukushima K."/>
        </authorList>
    </citation>
    <scope>NUCLEOTIDE SEQUENCE</scope>
    <source>
        <strain evidence="1">SING2019-196</strain>
    </source>
</reference>
<proteinExistence type="predicted"/>
<dbReference type="AlphaFoldDB" id="A0AAD3P360"/>
<protein>
    <submittedName>
        <fullName evidence="1">Uncharacterized protein</fullName>
    </submittedName>
</protein>
<comment type="caution">
    <text evidence="1">The sequence shown here is derived from an EMBL/GenBank/DDBJ whole genome shotgun (WGS) entry which is preliminary data.</text>
</comment>
<dbReference type="EMBL" id="BSYO01000001">
    <property type="protein sequence ID" value="GMH00060.1"/>
    <property type="molecule type" value="Genomic_DNA"/>
</dbReference>
<accession>A0AAD3P360</accession>
<dbReference type="Proteomes" id="UP001279734">
    <property type="component" value="Unassembled WGS sequence"/>
</dbReference>
<organism evidence="1 2">
    <name type="scientific">Nepenthes gracilis</name>
    <name type="common">Slender pitcher plant</name>
    <dbReference type="NCBI Taxonomy" id="150966"/>
    <lineage>
        <taxon>Eukaryota</taxon>
        <taxon>Viridiplantae</taxon>
        <taxon>Streptophyta</taxon>
        <taxon>Embryophyta</taxon>
        <taxon>Tracheophyta</taxon>
        <taxon>Spermatophyta</taxon>
        <taxon>Magnoliopsida</taxon>
        <taxon>eudicotyledons</taxon>
        <taxon>Gunneridae</taxon>
        <taxon>Pentapetalae</taxon>
        <taxon>Caryophyllales</taxon>
        <taxon>Nepenthaceae</taxon>
        <taxon>Nepenthes</taxon>
    </lineage>
</organism>
<sequence>MLPISDNVHESDFHILEFFDPCSRQLEEERLPSTSCNGGTGPNMKIHGISGEGLQKLDPTLWKSIMIENSGLSFLYGGANDAMLKPRQQKSLSTVLNASYYFPKFTFPTDPRENSYSAATIKDDGSKFKDHLALE</sequence>
<evidence type="ECO:0000313" key="1">
    <source>
        <dbReference type="EMBL" id="GMH00060.1"/>
    </source>
</evidence>
<gene>
    <name evidence="1" type="ORF">Nepgr_001899</name>
</gene>